<sequence>MAYPAEGGRRRRRGETVRAALWTAGAVLLPGIAHLRAGRRVTGAGILGCFLLSAAAAVAAVRTLHDDLAWQAWMVTQPYWVEAASAVAIALTLLWLGVVVRSWQLTRPRPAGRETRVAGTVLLIVLCAAIVLPSVLVVRTAVTARATLSEVFAPAEAAPRDTQEEVDPWQGRTRINVLLLGGDAGHNRYGMRTDTMIAASIEIDSGDTVLIGLPRNLENVPFPEGTELAERYPPPGGFDDLLNQVYQTVAEAPEELAIDPEAADPAADTLKRVIGEAIGLPIDYYALVDLRGFADLIDAIGGVVVPIEDPIRYGRRGEGLLESGERRISGQEALWYGRSRLGSDDYTRMGRQGCLLKYVAEQAEPMTVLRSFEELADAAQRTLDSDVPQSRLPALVDLAEQVSDARMRTLQLSPPQVTTANPDWARIRELVDEAIRDVDDGDTADSDRPEPSPDSPGRQVGEEPVSLDRLCP</sequence>
<dbReference type="Gene3D" id="3.40.630.190">
    <property type="entry name" value="LCP protein"/>
    <property type="match status" value="1"/>
</dbReference>
<keyword evidence="5" id="KW-1185">Reference proteome</keyword>
<dbReference type="PANTHER" id="PTHR33392">
    <property type="entry name" value="POLYISOPRENYL-TEICHOIC ACID--PEPTIDOGLYCAN TEICHOIC ACID TRANSFERASE TAGU"/>
    <property type="match status" value="1"/>
</dbReference>
<feature type="transmembrane region" description="Helical" evidence="3">
    <location>
        <begin position="44"/>
        <end position="64"/>
    </location>
</feature>
<name>A0A399FVS0_9ACTN</name>
<protein>
    <submittedName>
        <fullName evidence="4">LCP family protein</fullName>
    </submittedName>
</protein>
<evidence type="ECO:0000313" key="5">
    <source>
        <dbReference type="Proteomes" id="UP000265719"/>
    </source>
</evidence>
<dbReference type="InterPro" id="IPR004474">
    <property type="entry name" value="LytR_CpsA_psr"/>
</dbReference>
<dbReference type="Proteomes" id="UP000265719">
    <property type="component" value="Chromosome"/>
</dbReference>
<accession>A0A399FVS0</accession>
<keyword evidence="3" id="KW-0472">Membrane</keyword>
<feature type="region of interest" description="Disordered" evidence="2">
    <location>
        <begin position="435"/>
        <end position="472"/>
    </location>
</feature>
<dbReference type="PANTHER" id="PTHR33392:SF6">
    <property type="entry name" value="POLYISOPRENYL-TEICHOIC ACID--PEPTIDOGLYCAN TEICHOIC ACID TRANSFERASE TAGU"/>
    <property type="match status" value="1"/>
</dbReference>
<evidence type="ECO:0000256" key="2">
    <source>
        <dbReference type="SAM" id="MobiDB-lite"/>
    </source>
</evidence>
<keyword evidence="3" id="KW-1133">Transmembrane helix</keyword>
<gene>
    <name evidence="4" type="ORF">NI17_020100</name>
</gene>
<feature type="transmembrane region" description="Helical" evidence="3">
    <location>
        <begin position="79"/>
        <end position="100"/>
    </location>
</feature>
<evidence type="ECO:0000256" key="1">
    <source>
        <dbReference type="ARBA" id="ARBA00006068"/>
    </source>
</evidence>
<proteinExistence type="inferred from homology"/>
<comment type="similarity">
    <text evidence="1">Belongs to the LytR/CpsA/Psr (LCP) family.</text>
</comment>
<dbReference type="EMBL" id="CP063196">
    <property type="protein sequence ID" value="UOE19037.1"/>
    <property type="molecule type" value="Genomic_DNA"/>
</dbReference>
<dbReference type="RefSeq" id="WP_068693105.1">
    <property type="nucleotide sequence ID" value="NZ_CP063196.1"/>
</dbReference>
<dbReference type="Pfam" id="PF03816">
    <property type="entry name" value="LytR_cpsA_psr"/>
    <property type="match status" value="1"/>
</dbReference>
<dbReference type="KEGG" id="thao:NI17_020100"/>
<evidence type="ECO:0000256" key="3">
    <source>
        <dbReference type="SAM" id="Phobius"/>
    </source>
</evidence>
<dbReference type="NCBIfam" id="TIGR00350">
    <property type="entry name" value="lytR_cpsA_psr"/>
    <property type="match status" value="1"/>
</dbReference>
<reference evidence="4" key="1">
    <citation type="submission" date="2020-10" db="EMBL/GenBank/DDBJ databases">
        <title>De novo genome project of the cellulose decomposer Thermobifida halotolerans type strain.</title>
        <authorList>
            <person name="Nagy I."/>
            <person name="Horvath B."/>
            <person name="Kukolya J."/>
            <person name="Nagy I."/>
            <person name="Orsini M."/>
        </authorList>
    </citation>
    <scope>NUCLEOTIDE SEQUENCE</scope>
    <source>
        <strain evidence="4">DSM 44931</strain>
    </source>
</reference>
<keyword evidence="3" id="KW-0812">Transmembrane</keyword>
<feature type="transmembrane region" description="Helical" evidence="3">
    <location>
        <begin position="121"/>
        <end position="142"/>
    </location>
</feature>
<dbReference type="OrthoDB" id="3573673at2"/>
<dbReference type="AlphaFoldDB" id="A0A399FVS0"/>
<organism evidence="4 5">
    <name type="scientific">Thermobifida halotolerans</name>
    <dbReference type="NCBI Taxonomy" id="483545"/>
    <lineage>
        <taxon>Bacteria</taxon>
        <taxon>Bacillati</taxon>
        <taxon>Actinomycetota</taxon>
        <taxon>Actinomycetes</taxon>
        <taxon>Streptosporangiales</taxon>
        <taxon>Nocardiopsidaceae</taxon>
        <taxon>Thermobifida</taxon>
    </lineage>
</organism>
<dbReference type="InterPro" id="IPR050922">
    <property type="entry name" value="LytR/CpsA/Psr_CW_biosynth"/>
</dbReference>
<evidence type="ECO:0000313" key="4">
    <source>
        <dbReference type="EMBL" id="UOE19037.1"/>
    </source>
</evidence>